<dbReference type="Pfam" id="PF08448">
    <property type="entry name" value="PAS_4"/>
    <property type="match status" value="1"/>
</dbReference>
<evidence type="ECO:0000256" key="2">
    <source>
        <dbReference type="ARBA" id="ARBA00012438"/>
    </source>
</evidence>
<feature type="domain" description="PAS" evidence="10">
    <location>
        <begin position="205"/>
        <end position="259"/>
    </location>
</feature>
<dbReference type="OrthoDB" id="9781904at2"/>
<keyword evidence="12" id="KW-1185">Reference proteome</keyword>
<comment type="catalytic activity">
    <reaction evidence="1">
        <text>ATP + protein L-histidine = ADP + protein N-phospho-L-histidine.</text>
        <dbReference type="EC" id="2.7.13.3"/>
    </reaction>
</comment>
<dbReference type="GO" id="GO:0005524">
    <property type="term" value="F:ATP binding"/>
    <property type="evidence" value="ECO:0007669"/>
    <property type="project" value="UniProtKB-KW"/>
</dbReference>
<dbReference type="EMBL" id="RKRE01000001">
    <property type="protein sequence ID" value="RPF49217.1"/>
    <property type="molecule type" value="Genomic_DNA"/>
</dbReference>
<keyword evidence="4" id="KW-0808">Transferase</keyword>
<evidence type="ECO:0000256" key="8">
    <source>
        <dbReference type="ARBA" id="ARBA00023012"/>
    </source>
</evidence>
<comment type="caution">
    <text evidence="11">The sequence shown here is derived from an EMBL/GenBank/DDBJ whole genome shotgun (WGS) entry which is preliminary data.</text>
</comment>
<dbReference type="CDD" id="cd00130">
    <property type="entry name" value="PAS"/>
    <property type="match status" value="1"/>
</dbReference>
<dbReference type="InterPro" id="IPR000014">
    <property type="entry name" value="PAS"/>
</dbReference>
<feature type="transmembrane region" description="Helical" evidence="9">
    <location>
        <begin position="180"/>
        <end position="203"/>
    </location>
</feature>
<keyword evidence="8" id="KW-0902">Two-component regulatory system</keyword>
<evidence type="ECO:0000256" key="7">
    <source>
        <dbReference type="ARBA" id="ARBA00022840"/>
    </source>
</evidence>
<dbReference type="Proteomes" id="UP000282654">
    <property type="component" value="Unassembled WGS sequence"/>
</dbReference>
<keyword evidence="9" id="KW-1133">Transmembrane helix</keyword>
<dbReference type="SUPFAM" id="SSF55785">
    <property type="entry name" value="PYP-like sensor domain (PAS domain)"/>
    <property type="match status" value="1"/>
</dbReference>
<dbReference type="Gene3D" id="3.30.450.20">
    <property type="entry name" value="PAS domain"/>
    <property type="match status" value="1"/>
</dbReference>
<evidence type="ECO:0000313" key="11">
    <source>
        <dbReference type="EMBL" id="RPF49217.1"/>
    </source>
</evidence>
<dbReference type="InterPro" id="IPR050482">
    <property type="entry name" value="Sensor_HK_TwoCompSys"/>
</dbReference>
<feature type="transmembrane region" description="Helical" evidence="9">
    <location>
        <begin position="12"/>
        <end position="32"/>
    </location>
</feature>
<dbReference type="SMART" id="SM00387">
    <property type="entry name" value="HATPase_c"/>
    <property type="match status" value="1"/>
</dbReference>
<sequence>MALNLTREQQILLLLIVIVLLMLLIGAGYPTIIQLRELDRQLISSLKCQEITVNVSRLTTSVEEYLLYEKPESLSESQRYLSQTLKSELELYNLVSQPKKPAVEELIALTRTYNSLVEKELLPSGLTGANRQEVELLRQQCQDLTRQLLLQVASISEAAQKESDSNLQDALTTVRARSSFVVFLSLLSFGTVLGLLFLFWLGLNEPPVLRHLVDYYFNAVMVIDRQERLKYINHAALRLFQLQRDAVTGKTLEEILRLFPHLQTVMEPVYQVLCQKEQIAGYRVNYSGEKAKLSLAIDYIPVLIRRRPVSVALMVRDASERNEHALLEIMEAERKRISTEIHDWIGRYMSTIIHGLDYILRTKQGQLSPAEEENILMLRTHCQKAAIDMRNIMNDVHPYLIEKVGFIPALESYVANFERIHNRKVYLYYQKQSLPLSMAAQINVYRIIQEALTNVAKHSAATEIDIYFSDNNENITIEIIDNGGIKETPPTPGKGLWGMAERARLIGGQLSYGYKDGGFCVTLTLPKKGGVEDGEDQNHAGGGS</sequence>
<dbReference type="Gene3D" id="1.20.5.1930">
    <property type="match status" value="1"/>
</dbReference>
<organism evidence="11 12">
    <name type="scientific">Thermodesulfitimonas autotrophica</name>
    <dbReference type="NCBI Taxonomy" id="1894989"/>
    <lineage>
        <taxon>Bacteria</taxon>
        <taxon>Bacillati</taxon>
        <taxon>Bacillota</taxon>
        <taxon>Clostridia</taxon>
        <taxon>Thermoanaerobacterales</taxon>
        <taxon>Thermoanaerobacteraceae</taxon>
        <taxon>Thermodesulfitimonas</taxon>
    </lineage>
</organism>
<dbReference type="NCBIfam" id="TIGR00229">
    <property type="entry name" value="sensory_box"/>
    <property type="match status" value="1"/>
</dbReference>
<evidence type="ECO:0000259" key="10">
    <source>
        <dbReference type="PROSITE" id="PS50112"/>
    </source>
</evidence>
<name>A0A3N5AWC5_9THEO</name>
<dbReference type="EC" id="2.7.13.3" evidence="2"/>
<dbReference type="GO" id="GO:0046983">
    <property type="term" value="F:protein dimerization activity"/>
    <property type="evidence" value="ECO:0007669"/>
    <property type="project" value="InterPro"/>
</dbReference>
<dbReference type="PANTHER" id="PTHR24421:SF10">
    <property type="entry name" value="NITRATE_NITRITE SENSOR PROTEIN NARQ"/>
    <property type="match status" value="1"/>
</dbReference>
<accession>A0A3N5AWC5</accession>
<keyword evidence="9" id="KW-0472">Membrane</keyword>
<dbReference type="InterPro" id="IPR003594">
    <property type="entry name" value="HATPase_dom"/>
</dbReference>
<dbReference type="Pfam" id="PF02518">
    <property type="entry name" value="HATPase_c"/>
    <property type="match status" value="1"/>
</dbReference>
<dbReference type="InterPro" id="IPR036890">
    <property type="entry name" value="HATPase_C_sf"/>
</dbReference>
<dbReference type="AlphaFoldDB" id="A0A3N5AWC5"/>
<keyword evidence="7" id="KW-0067">ATP-binding</keyword>
<dbReference type="CDD" id="cd16917">
    <property type="entry name" value="HATPase_UhpB-NarQ-NarX-like"/>
    <property type="match status" value="1"/>
</dbReference>
<keyword evidence="3" id="KW-0597">Phosphoprotein</keyword>
<dbReference type="Pfam" id="PF07730">
    <property type="entry name" value="HisKA_3"/>
    <property type="match status" value="1"/>
</dbReference>
<dbReference type="PROSITE" id="PS50112">
    <property type="entry name" value="PAS"/>
    <property type="match status" value="1"/>
</dbReference>
<protein>
    <recommendedName>
        <fullName evidence="2">histidine kinase</fullName>
        <ecNumber evidence="2">2.7.13.3</ecNumber>
    </recommendedName>
</protein>
<dbReference type="InterPro" id="IPR011712">
    <property type="entry name" value="Sig_transdc_His_kin_sub3_dim/P"/>
</dbReference>
<keyword evidence="6" id="KW-0418">Kinase</keyword>
<evidence type="ECO:0000256" key="5">
    <source>
        <dbReference type="ARBA" id="ARBA00022741"/>
    </source>
</evidence>
<dbReference type="Gene3D" id="3.30.565.10">
    <property type="entry name" value="Histidine kinase-like ATPase, C-terminal domain"/>
    <property type="match status" value="1"/>
</dbReference>
<dbReference type="RefSeq" id="WP_123926261.1">
    <property type="nucleotide sequence ID" value="NZ_RKRE01000001.1"/>
</dbReference>
<evidence type="ECO:0000256" key="6">
    <source>
        <dbReference type="ARBA" id="ARBA00022777"/>
    </source>
</evidence>
<dbReference type="GO" id="GO:0016020">
    <property type="term" value="C:membrane"/>
    <property type="evidence" value="ECO:0007669"/>
    <property type="project" value="InterPro"/>
</dbReference>
<evidence type="ECO:0000313" key="12">
    <source>
        <dbReference type="Proteomes" id="UP000282654"/>
    </source>
</evidence>
<dbReference type="InterPro" id="IPR013656">
    <property type="entry name" value="PAS_4"/>
</dbReference>
<keyword evidence="9" id="KW-0812">Transmembrane</keyword>
<dbReference type="PANTHER" id="PTHR24421">
    <property type="entry name" value="NITRATE/NITRITE SENSOR PROTEIN NARX-RELATED"/>
    <property type="match status" value="1"/>
</dbReference>
<evidence type="ECO:0000256" key="4">
    <source>
        <dbReference type="ARBA" id="ARBA00022679"/>
    </source>
</evidence>
<reference evidence="11 12" key="1">
    <citation type="submission" date="2018-11" db="EMBL/GenBank/DDBJ databases">
        <title>Genomic Encyclopedia of Type Strains, Phase IV (KMG-IV): sequencing the most valuable type-strain genomes for metagenomic binning, comparative biology and taxonomic classification.</title>
        <authorList>
            <person name="Goeker M."/>
        </authorList>
    </citation>
    <scope>NUCLEOTIDE SEQUENCE [LARGE SCALE GENOMIC DNA]</scope>
    <source>
        <strain evidence="11 12">DSM 102936</strain>
    </source>
</reference>
<proteinExistence type="predicted"/>
<evidence type="ECO:0000256" key="3">
    <source>
        <dbReference type="ARBA" id="ARBA00022553"/>
    </source>
</evidence>
<dbReference type="SMART" id="SM00091">
    <property type="entry name" value="PAS"/>
    <property type="match status" value="1"/>
</dbReference>
<keyword evidence="5" id="KW-0547">Nucleotide-binding</keyword>
<dbReference type="InterPro" id="IPR035965">
    <property type="entry name" value="PAS-like_dom_sf"/>
</dbReference>
<evidence type="ECO:0000256" key="9">
    <source>
        <dbReference type="SAM" id="Phobius"/>
    </source>
</evidence>
<dbReference type="GO" id="GO:0000155">
    <property type="term" value="F:phosphorelay sensor kinase activity"/>
    <property type="evidence" value="ECO:0007669"/>
    <property type="project" value="InterPro"/>
</dbReference>
<dbReference type="SUPFAM" id="SSF55874">
    <property type="entry name" value="ATPase domain of HSP90 chaperone/DNA topoisomerase II/histidine kinase"/>
    <property type="match status" value="1"/>
</dbReference>
<evidence type="ECO:0000256" key="1">
    <source>
        <dbReference type="ARBA" id="ARBA00000085"/>
    </source>
</evidence>
<gene>
    <name evidence="11" type="ORF">EDD75_0021</name>
</gene>